<dbReference type="SUPFAM" id="SSF53187">
    <property type="entry name" value="Zn-dependent exopeptidases"/>
    <property type="match status" value="1"/>
</dbReference>
<evidence type="ECO:0000259" key="5">
    <source>
        <dbReference type="Pfam" id="PF04389"/>
    </source>
</evidence>
<evidence type="ECO:0000313" key="6">
    <source>
        <dbReference type="EMBL" id="KAF2764677.1"/>
    </source>
</evidence>
<organism evidence="6 7">
    <name type="scientific">Teratosphaeria nubilosa</name>
    <dbReference type="NCBI Taxonomy" id="161662"/>
    <lineage>
        <taxon>Eukaryota</taxon>
        <taxon>Fungi</taxon>
        <taxon>Dikarya</taxon>
        <taxon>Ascomycota</taxon>
        <taxon>Pezizomycotina</taxon>
        <taxon>Dothideomycetes</taxon>
        <taxon>Dothideomycetidae</taxon>
        <taxon>Mycosphaerellales</taxon>
        <taxon>Teratosphaeriaceae</taxon>
        <taxon>Teratosphaeria</taxon>
    </lineage>
</organism>
<evidence type="ECO:0000256" key="2">
    <source>
        <dbReference type="SAM" id="MobiDB-lite"/>
    </source>
</evidence>
<feature type="domain" description="Peptidase M28" evidence="5">
    <location>
        <begin position="523"/>
        <end position="711"/>
    </location>
</feature>
<dbReference type="SUPFAM" id="SSF47672">
    <property type="entry name" value="Transferrin receptor-like dimerisation domain"/>
    <property type="match status" value="1"/>
</dbReference>
<keyword evidence="6" id="KW-0378">Hydrolase</keyword>
<dbReference type="InterPro" id="IPR039373">
    <property type="entry name" value="Peptidase_M28B"/>
</dbReference>
<dbReference type="InterPro" id="IPR003137">
    <property type="entry name" value="PA_domain"/>
</dbReference>
<comment type="similarity">
    <text evidence="1">Belongs to the peptidase M28 family. M28B subfamily.</text>
</comment>
<dbReference type="GO" id="GO:0006508">
    <property type="term" value="P:proteolysis"/>
    <property type="evidence" value="ECO:0007669"/>
    <property type="project" value="UniProtKB-KW"/>
</dbReference>
<keyword evidence="7" id="KW-1185">Reference proteome</keyword>
<evidence type="ECO:0000259" key="3">
    <source>
        <dbReference type="Pfam" id="PF02225"/>
    </source>
</evidence>
<accession>A0A6G1KVP9</accession>
<feature type="region of interest" description="Disordered" evidence="2">
    <location>
        <begin position="1"/>
        <end position="111"/>
    </location>
</feature>
<dbReference type="OrthoDB" id="5841748at2759"/>
<feature type="domain" description="Transferrin receptor-like dimerisation" evidence="4">
    <location>
        <begin position="792"/>
        <end position="903"/>
    </location>
</feature>
<sequence length="904" mass="100425">MGDSPPGSPTMANDGRYHRYENIPIPTYDEATSSRPSSSAEPNGGDEAERQGLLGQANAGYRQPTAESPRNSEDSDLQLPEVNGADDERRQVEELDYLDPSAPDTSRRSPRLYHRARLRGRGKWSQQLSSIGATLWSIRMPSLRSLYTPIRPAERRERAQPDTRTWLTRTTQRLRIPEQYRMSAPTAARLCGLFTLMALVYILFAMDIFPGTHHRNGGAHFDPESVRAFVQDNIDGETIRSFLAHITSFDHVAGTEGDLYLAKWMQEYWEQAAGFDQMDLLSYYVYLDYPGDRSVTLKEPTLPGWTAKLEEDMVYKDRQQTLTWHGHSRSGEAEGHLLFVNGGSRDDFKYLRDQGIVTEGAIALVRYGGTEGDRALKIKAAEEAGCVGVLIYSDPFSVDPAGAWQATDDMVQRGGVSAMSWVVGDPLTPGYASTKHAKRVSKEDSPGLPKIPSIPLAWRDAKVLISALEKHGVEVPPDWLGGPSHTEFIQWYSGNATSGADDAVPSISLKNMNEEKDKQQIWNLHGMIEGLETPQKKIIVGAHRDAWCFGSVDAGSATAVMMEIVRVFGELRNIGWRPLRTIEFVSWDAEEYNLVGSTEYVEDNADVLREHGVAYINVDSGVYGPKFRASGSPLWERALFHVLDRVDDPSGEGSIKNAWDHGSSVFGGLGAGSDYVAFQDIVGTSSIDFNFAAGEDDDAAHYPYHSCHETLEWMQEFGDPDMSRHKQLAQVWAFLILEIADRPLIPFDLQAYARSLHGYITALGRDIAGLYAMQAGLPSASEADLLAATNFTTQPLKDAADLLTKNTETFHRFEEIWTSNVLAAGGLETSQFAYQRLDWNERVARFEKDFLDLQGLPGREQFKHVVFSPAKWGGYEAVGFAGVRDAVEGAGWEEAGRMVERAAE</sequence>
<dbReference type="CDD" id="cd08022">
    <property type="entry name" value="M28_PSMA_like"/>
    <property type="match status" value="1"/>
</dbReference>
<dbReference type="GO" id="GO:0004180">
    <property type="term" value="F:carboxypeptidase activity"/>
    <property type="evidence" value="ECO:0007669"/>
    <property type="project" value="TreeGrafter"/>
</dbReference>
<reference evidence="6" key="1">
    <citation type="journal article" date="2020" name="Stud. Mycol.">
        <title>101 Dothideomycetes genomes: a test case for predicting lifestyles and emergence of pathogens.</title>
        <authorList>
            <person name="Haridas S."/>
            <person name="Albert R."/>
            <person name="Binder M."/>
            <person name="Bloem J."/>
            <person name="Labutti K."/>
            <person name="Salamov A."/>
            <person name="Andreopoulos B."/>
            <person name="Baker S."/>
            <person name="Barry K."/>
            <person name="Bills G."/>
            <person name="Bluhm B."/>
            <person name="Cannon C."/>
            <person name="Castanera R."/>
            <person name="Culley D."/>
            <person name="Daum C."/>
            <person name="Ezra D."/>
            <person name="Gonzalez J."/>
            <person name="Henrissat B."/>
            <person name="Kuo A."/>
            <person name="Liang C."/>
            <person name="Lipzen A."/>
            <person name="Lutzoni F."/>
            <person name="Magnuson J."/>
            <person name="Mondo S."/>
            <person name="Nolan M."/>
            <person name="Ohm R."/>
            <person name="Pangilinan J."/>
            <person name="Park H.-J."/>
            <person name="Ramirez L."/>
            <person name="Alfaro M."/>
            <person name="Sun H."/>
            <person name="Tritt A."/>
            <person name="Yoshinaga Y."/>
            <person name="Zwiers L.-H."/>
            <person name="Turgeon B."/>
            <person name="Goodwin S."/>
            <person name="Spatafora J."/>
            <person name="Crous P."/>
            <person name="Grigoriev I."/>
        </authorList>
    </citation>
    <scope>NUCLEOTIDE SEQUENCE</scope>
    <source>
        <strain evidence="6">CBS 116005</strain>
    </source>
</reference>
<dbReference type="Gene3D" id="1.20.930.40">
    <property type="entry name" value="Transferrin receptor-like, dimerisation domain"/>
    <property type="match status" value="1"/>
</dbReference>
<feature type="compositionally biased region" description="Polar residues" evidence="2">
    <location>
        <begin position="30"/>
        <end position="41"/>
    </location>
</feature>
<dbReference type="FunFam" id="3.40.630.10:FF:000101">
    <property type="entry name" value="N-acetylated alpha-linked acidic dipeptidase like 1"/>
    <property type="match status" value="1"/>
</dbReference>
<dbReference type="Proteomes" id="UP000799436">
    <property type="component" value="Unassembled WGS sequence"/>
</dbReference>
<feature type="domain" description="PA" evidence="3">
    <location>
        <begin position="346"/>
        <end position="397"/>
    </location>
</feature>
<gene>
    <name evidence="6" type="ORF">EJ03DRAFT_301573</name>
</gene>
<dbReference type="InterPro" id="IPR007484">
    <property type="entry name" value="Peptidase_M28"/>
</dbReference>
<dbReference type="Pfam" id="PF04253">
    <property type="entry name" value="TFR_dimer"/>
    <property type="match status" value="1"/>
</dbReference>
<dbReference type="InterPro" id="IPR046450">
    <property type="entry name" value="PA_dom_sf"/>
</dbReference>
<proteinExistence type="inferred from homology"/>
<dbReference type="PANTHER" id="PTHR10404">
    <property type="entry name" value="N-ACETYLATED-ALPHA-LINKED ACIDIC DIPEPTIDASE"/>
    <property type="match status" value="1"/>
</dbReference>
<dbReference type="InterPro" id="IPR007365">
    <property type="entry name" value="TFR-like_dimer_dom"/>
</dbReference>
<keyword evidence="6" id="KW-0645">Protease</keyword>
<feature type="non-terminal residue" evidence="6">
    <location>
        <position position="904"/>
    </location>
</feature>
<dbReference type="Pfam" id="PF02225">
    <property type="entry name" value="PA"/>
    <property type="match status" value="1"/>
</dbReference>
<evidence type="ECO:0000313" key="7">
    <source>
        <dbReference type="Proteomes" id="UP000799436"/>
    </source>
</evidence>
<dbReference type="SUPFAM" id="SSF52025">
    <property type="entry name" value="PA domain"/>
    <property type="match status" value="1"/>
</dbReference>
<name>A0A6G1KVP9_9PEZI</name>
<dbReference type="AlphaFoldDB" id="A0A6G1KVP9"/>
<dbReference type="Gene3D" id="3.40.630.10">
    <property type="entry name" value="Zn peptidases"/>
    <property type="match status" value="1"/>
</dbReference>
<dbReference type="Pfam" id="PF04389">
    <property type="entry name" value="Peptidase_M28"/>
    <property type="match status" value="1"/>
</dbReference>
<dbReference type="InterPro" id="IPR036757">
    <property type="entry name" value="TFR-like_dimer_dom_sf"/>
</dbReference>
<evidence type="ECO:0000259" key="4">
    <source>
        <dbReference type="Pfam" id="PF04253"/>
    </source>
</evidence>
<dbReference type="EMBL" id="ML995913">
    <property type="protein sequence ID" value="KAF2764677.1"/>
    <property type="molecule type" value="Genomic_DNA"/>
</dbReference>
<dbReference type="Gene3D" id="3.50.30.30">
    <property type="match status" value="1"/>
</dbReference>
<dbReference type="PANTHER" id="PTHR10404:SF71">
    <property type="entry name" value="CARBOXYPEPTIDASE TRE2, PUTATIVE (AFU_ORTHOLOGUE AFUA_3G10650)-RELATED"/>
    <property type="match status" value="1"/>
</dbReference>
<evidence type="ECO:0000256" key="1">
    <source>
        <dbReference type="ARBA" id="ARBA00005634"/>
    </source>
</evidence>
<protein>
    <submittedName>
        <fullName evidence="6">Protease</fullName>
    </submittedName>
</protein>
<dbReference type="CDD" id="cd02121">
    <property type="entry name" value="PA_GCPII_like"/>
    <property type="match status" value="1"/>
</dbReference>